<name>A0A9P7H4U2_9HYPO</name>
<evidence type="ECO:0000256" key="5">
    <source>
        <dbReference type="SAM" id="SignalP"/>
    </source>
</evidence>
<keyword evidence="5" id="KW-0732">Signal</keyword>
<feature type="chain" id="PRO_5040445306" description="1-alkyl-2-acetylglycerophosphocholine esterase" evidence="5">
    <location>
        <begin position="33"/>
        <end position="372"/>
    </location>
</feature>
<dbReference type="AlphaFoldDB" id="A0A9P7H4U2"/>
<dbReference type="GO" id="GO:0016042">
    <property type="term" value="P:lipid catabolic process"/>
    <property type="evidence" value="ECO:0007669"/>
    <property type="project" value="UniProtKB-KW"/>
</dbReference>
<dbReference type="PANTHER" id="PTHR10272">
    <property type="entry name" value="PLATELET-ACTIVATING FACTOR ACETYLHYDROLASE"/>
    <property type="match status" value="1"/>
</dbReference>
<organism evidence="6 7">
    <name type="scientific">Fusarium avenaceum</name>
    <dbReference type="NCBI Taxonomy" id="40199"/>
    <lineage>
        <taxon>Eukaryota</taxon>
        <taxon>Fungi</taxon>
        <taxon>Dikarya</taxon>
        <taxon>Ascomycota</taxon>
        <taxon>Pezizomycotina</taxon>
        <taxon>Sordariomycetes</taxon>
        <taxon>Hypocreomycetidae</taxon>
        <taxon>Hypocreales</taxon>
        <taxon>Nectriaceae</taxon>
        <taxon>Fusarium</taxon>
        <taxon>Fusarium tricinctum species complex</taxon>
    </lineage>
</organism>
<evidence type="ECO:0000313" key="6">
    <source>
        <dbReference type="EMBL" id="KAG5662586.1"/>
    </source>
</evidence>
<dbReference type="InterPro" id="IPR029058">
    <property type="entry name" value="AB_hydrolase_fold"/>
</dbReference>
<protein>
    <recommendedName>
        <fullName evidence="1">1-alkyl-2-acetylglycerophosphocholine esterase</fullName>
        <ecNumber evidence="1">3.1.1.47</ecNumber>
    </recommendedName>
</protein>
<keyword evidence="3" id="KW-0442">Lipid degradation</keyword>
<keyword evidence="7" id="KW-1185">Reference proteome</keyword>
<dbReference type="EC" id="3.1.1.47" evidence="1"/>
<evidence type="ECO:0000256" key="4">
    <source>
        <dbReference type="ARBA" id="ARBA00023098"/>
    </source>
</evidence>
<proteinExistence type="predicted"/>
<sequence length="372" mass="40486">MSPTISHSTLHFIISTMRVIALLLPLLGLGDALLVPNSSGPYGVALRVQGMTDDRRIDPYDPKKGHRQVLASVFWPVDKDSCSKKVIPYMPPVTAAYYGQQAQALGLSNDTFKAFQFEVCTPKTSKSGCASDKKYPVAIFSPGAGNSRLLYSAMARSLASHGNVVVLIDHPYDQDVVEFPNGKIIKSANIPEDIPSLNKLSQVRAKDISFVISQVKTPSFQRKVFKGFPGTFDTNKIVALGHSLGGASAANAVLEDSRIRGGMNLDGQLFEPALSKGLKKPFYLIGRPSHSESDKTWNKFYNNLKGPKDMKLIKGTQHGSFTDYPQLISALGLPEEAKKTVEPMIGSVDGPVLEKLIAKTVVGYMKLCFSHN</sequence>
<accession>A0A9P7H4U2</accession>
<dbReference type="Gene3D" id="3.40.50.1820">
    <property type="entry name" value="alpha/beta hydrolase"/>
    <property type="match status" value="1"/>
</dbReference>
<evidence type="ECO:0000256" key="1">
    <source>
        <dbReference type="ARBA" id="ARBA00013201"/>
    </source>
</evidence>
<dbReference type="Pfam" id="PF03403">
    <property type="entry name" value="PAF-AH_p_II"/>
    <property type="match status" value="2"/>
</dbReference>
<keyword evidence="2" id="KW-0378">Hydrolase</keyword>
<dbReference type="EMBL" id="JAGPUO010000005">
    <property type="protein sequence ID" value="KAG5662586.1"/>
    <property type="molecule type" value="Genomic_DNA"/>
</dbReference>
<evidence type="ECO:0000256" key="2">
    <source>
        <dbReference type="ARBA" id="ARBA00022801"/>
    </source>
</evidence>
<dbReference type="SUPFAM" id="SSF53474">
    <property type="entry name" value="alpha/beta-Hydrolases"/>
    <property type="match status" value="1"/>
</dbReference>
<reference evidence="6" key="1">
    <citation type="submission" date="2021-04" db="EMBL/GenBank/DDBJ databases">
        <title>Draft genome of Fusarium avenaceum strain F156N33, isolated from an atmospheric sample in Virginia.</title>
        <authorList>
            <person name="Yang S."/>
            <person name="Vinatzer B.A."/>
            <person name="Coleman J."/>
        </authorList>
    </citation>
    <scope>NUCLEOTIDE SEQUENCE</scope>
    <source>
        <strain evidence="6">F156N33</strain>
    </source>
</reference>
<comment type="caution">
    <text evidence="6">The sequence shown here is derived from an EMBL/GenBank/DDBJ whole genome shotgun (WGS) entry which is preliminary data.</text>
</comment>
<gene>
    <name evidence="6" type="ORF">KAF25_005004</name>
</gene>
<dbReference type="GO" id="GO:0003847">
    <property type="term" value="F:1-alkyl-2-acetylglycerophosphocholine esterase activity"/>
    <property type="evidence" value="ECO:0007669"/>
    <property type="project" value="UniProtKB-EC"/>
</dbReference>
<evidence type="ECO:0000256" key="3">
    <source>
        <dbReference type="ARBA" id="ARBA00022963"/>
    </source>
</evidence>
<feature type="signal peptide" evidence="5">
    <location>
        <begin position="1"/>
        <end position="32"/>
    </location>
</feature>
<dbReference type="Proteomes" id="UP000782241">
    <property type="component" value="Unassembled WGS sequence"/>
</dbReference>
<evidence type="ECO:0000313" key="7">
    <source>
        <dbReference type="Proteomes" id="UP000782241"/>
    </source>
</evidence>
<keyword evidence="4" id="KW-0443">Lipid metabolism</keyword>
<dbReference type="PANTHER" id="PTHR10272:SF14">
    <property type="entry name" value="PAF ACETYLHYDROLASE FAMILY PROTEIN"/>
    <property type="match status" value="1"/>
</dbReference>